<proteinExistence type="predicted"/>
<sequence length="102" mass="11317">GKDISCLLSLEAAISDSTDVIGDTGMLLRRILTDFGTFATRLEEDVEDSTKEQLEKMLKSMRNFRAALDMTIDSIKTRVQFHSVARDSKEVASLETTGVEES</sequence>
<comment type="caution">
    <text evidence="1">The sequence shown here is derived from an EMBL/GenBank/DDBJ whole genome shotgun (WGS) entry which is preliminary data.</text>
</comment>
<dbReference type="AlphaFoldDB" id="A0AAN5CUM0"/>
<keyword evidence="2" id="KW-1185">Reference proteome</keyword>
<evidence type="ECO:0000313" key="1">
    <source>
        <dbReference type="EMBL" id="GMR50635.1"/>
    </source>
</evidence>
<reference evidence="2" key="1">
    <citation type="submission" date="2022-10" db="EMBL/GenBank/DDBJ databases">
        <title>Genome assembly of Pristionchus species.</title>
        <authorList>
            <person name="Yoshida K."/>
            <person name="Sommer R.J."/>
        </authorList>
    </citation>
    <scope>NUCLEOTIDE SEQUENCE [LARGE SCALE GENOMIC DNA]</scope>
    <source>
        <strain evidence="2">RS5460</strain>
    </source>
</reference>
<feature type="non-terminal residue" evidence="1">
    <location>
        <position position="102"/>
    </location>
</feature>
<dbReference type="EMBL" id="BTRK01000004">
    <property type="protein sequence ID" value="GMR50635.1"/>
    <property type="molecule type" value="Genomic_DNA"/>
</dbReference>
<evidence type="ECO:0000313" key="2">
    <source>
        <dbReference type="Proteomes" id="UP001328107"/>
    </source>
</evidence>
<feature type="non-terminal residue" evidence="1">
    <location>
        <position position="1"/>
    </location>
</feature>
<dbReference type="Proteomes" id="UP001328107">
    <property type="component" value="Unassembled WGS sequence"/>
</dbReference>
<protein>
    <submittedName>
        <fullName evidence="1">Uncharacterized protein</fullName>
    </submittedName>
</protein>
<name>A0AAN5CUM0_9BILA</name>
<gene>
    <name evidence="1" type="ORF">PMAYCL1PPCAC_20830</name>
</gene>
<accession>A0AAN5CUM0</accession>
<organism evidence="1 2">
    <name type="scientific">Pristionchus mayeri</name>
    <dbReference type="NCBI Taxonomy" id="1317129"/>
    <lineage>
        <taxon>Eukaryota</taxon>
        <taxon>Metazoa</taxon>
        <taxon>Ecdysozoa</taxon>
        <taxon>Nematoda</taxon>
        <taxon>Chromadorea</taxon>
        <taxon>Rhabditida</taxon>
        <taxon>Rhabditina</taxon>
        <taxon>Diplogasteromorpha</taxon>
        <taxon>Diplogasteroidea</taxon>
        <taxon>Neodiplogasteridae</taxon>
        <taxon>Pristionchus</taxon>
    </lineage>
</organism>